<dbReference type="AlphaFoldDB" id="A0A6M1RQH6"/>
<dbReference type="InterPro" id="IPR005227">
    <property type="entry name" value="YqgF"/>
</dbReference>
<dbReference type="Gene3D" id="3.30.420.140">
    <property type="entry name" value="YqgF/RNase H-like domain"/>
    <property type="match status" value="1"/>
</dbReference>
<keyword evidence="8" id="KW-1185">Reference proteome</keyword>
<keyword evidence="3 5" id="KW-0540">Nuclease</keyword>
<dbReference type="PANTHER" id="PTHR33317">
    <property type="entry name" value="POLYNUCLEOTIDYL TRANSFERASE, RIBONUCLEASE H-LIKE SUPERFAMILY PROTEIN"/>
    <property type="match status" value="1"/>
</dbReference>
<keyword evidence="4 5" id="KW-0378">Hydrolase</keyword>
<dbReference type="EC" id="3.1.-.-" evidence="5"/>
<proteinExistence type="inferred from homology"/>
<evidence type="ECO:0000256" key="5">
    <source>
        <dbReference type="HAMAP-Rule" id="MF_00651"/>
    </source>
</evidence>
<dbReference type="HAMAP" id="MF_00651">
    <property type="entry name" value="Nuclease_YqgF"/>
    <property type="match status" value="1"/>
</dbReference>
<dbReference type="RefSeq" id="WP_165107800.1">
    <property type="nucleotide sequence ID" value="NZ_JAAKYA010000064.1"/>
</dbReference>
<comment type="function">
    <text evidence="5">Could be a nuclease involved in processing of the 5'-end of pre-16S rRNA.</text>
</comment>
<dbReference type="SMART" id="SM00732">
    <property type="entry name" value="YqgFc"/>
    <property type="match status" value="1"/>
</dbReference>
<comment type="similarity">
    <text evidence="5">Belongs to the YqgF HJR family.</text>
</comment>
<evidence type="ECO:0000256" key="2">
    <source>
        <dbReference type="ARBA" id="ARBA00022517"/>
    </source>
</evidence>
<organism evidence="7 8">
    <name type="scientific">Limisphaera ngatamarikiensis</name>
    <dbReference type="NCBI Taxonomy" id="1324935"/>
    <lineage>
        <taxon>Bacteria</taxon>
        <taxon>Pseudomonadati</taxon>
        <taxon>Verrucomicrobiota</taxon>
        <taxon>Verrucomicrobiia</taxon>
        <taxon>Limisphaerales</taxon>
        <taxon>Limisphaeraceae</taxon>
        <taxon>Limisphaera</taxon>
    </lineage>
</organism>
<dbReference type="GO" id="GO:0004518">
    <property type="term" value="F:nuclease activity"/>
    <property type="evidence" value="ECO:0007669"/>
    <property type="project" value="UniProtKB-KW"/>
</dbReference>
<evidence type="ECO:0000259" key="6">
    <source>
        <dbReference type="SMART" id="SM00732"/>
    </source>
</evidence>
<evidence type="ECO:0000256" key="1">
    <source>
        <dbReference type="ARBA" id="ARBA00022490"/>
    </source>
</evidence>
<dbReference type="GO" id="GO:0016788">
    <property type="term" value="F:hydrolase activity, acting on ester bonds"/>
    <property type="evidence" value="ECO:0007669"/>
    <property type="project" value="UniProtKB-UniRule"/>
</dbReference>
<comment type="subcellular location">
    <subcellularLocation>
        <location evidence="5">Cytoplasm</location>
    </subcellularLocation>
</comment>
<dbReference type="GO" id="GO:0005829">
    <property type="term" value="C:cytosol"/>
    <property type="evidence" value="ECO:0007669"/>
    <property type="project" value="TreeGrafter"/>
</dbReference>
<feature type="domain" description="YqgF/RNase H-like" evidence="6">
    <location>
        <begin position="1"/>
        <end position="101"/>
    </location>
</feature>
<evidence type="ECO:0000313" key="8">
    <source>
        <dbReference type="Proteomes" id="UP000477311"/>
    </source>
</evidence>
<gene>
    <name evidence="7" type="primary">ruvX</name>
    <name evidence="7" type="ORF">G4L39_09600</name>
</gene>
<keyword evidence="1 5" id="KW-0963">Cytoplasm</keyword>
<keyword evidence="2 5" id="KW-0690">Ribosome biogenesis</keyword>
<dbReference type="SUPFAM" id="SSF53098">
    <property type="entry name" value="Ribonuclease H-like"/>
    <property type="match status" value="1"/>
</dbReference>
<dbReference type="NCBIfam" id="TIGR00250">
    <property type="entry name" value="RNAse_H_YqgF"/>
    <property type="match status" value="1"/>
</dbReference>
<evidence type="ECO:0000256" key="4">
    <source>
        <dbReference type="ARBA" id="ARBA00022801"/>
    </source>
</evidence>
<comment type="caution">
    <text evidence="7">The sequence shown here is derived from an EMBL/GenBank/DDBJ whole genome shotgun (WGS) entry which is preliminary data.</text>
</comment>
<evidence type="ECO:0000256" key="3">
    <source>
        <dbReference type="ARBA" id="ARBA00022722"/>
    </source>
</evidence>
<protein>
    <recommendedName>
        <fullName evidence="5">Putative pre-16S rRNA nuclease</fullName>
        <ecNumber evidence="5">3.1.-.-</ecNumber>
    </recommendedName>
</protein>
<reference evidence="7 8" key="1">
    <citation type="submission" date="2020-02" db="EMBL/GenBank/DDBJ databases">
        <title>Draft genome sequence of Limisphaera ngatamarikiensis NGM72.4T, a thermophilic Verrucomicrobia grouped in subdivision 3.</title>
        <authorList>
            <person name="Carere C.R."/>
            <person name="Steen J."/>
            <person name="Hugenholtz P."/>
            <person name="Stott M.B."/>
        </authorList>
    </citation>
    <scope>NUCLEOTIDE SEQUENCE [LARGE SCALE GENOMIC DNA]</scope>
    <source>
        <strain evidence="7 8">NGM72.4</strain>
    </source>
</reference>
<dbReference type="Pfam" id="PF03652">
    <property type="entry name" value="RuvX"/>
    <property type="match status" value="1"/>
</dbReference>
<evidence type="ECO:0000313" key="7">
    <source>
        <dbReference type="EMBL" id="NGO39647.1"/>
    </source>
</evidence>
<dbReference type="InterPro" id="IPR006641">
    <property type="entry name" value="YqgF/RNaseH-like_dom"/>
</dbReference>
<dbReference type="CDD" id="cd16964">
    <property type="entry name" value="YqgF"/>
    <property type="match status" value="1"/>
</dbReference>
<name>A0A6M1RQH6_9BACT</name>
<dbReference type="InterPro" id="IPR037027">
    <property type="entry name" value="YqgF/RNaseH-like_dom_sf"/>
</dbReference>
<dbReference type="EMBL" id="JAAKYA010000064">
    <property type="protein sequence ID" value="NGO39647.1"/>
    <property type="molecule type" value="Genomic_DNA"/>
</dbReference>
<dbReference type="InterPro" id="IPR012337">
    <property type="entry name" value="RNaseH-like_sf"/>
</dbReference>
<sequence>MRVMALDYGTRRVGLAVSDELGMLARPLGFLPAQPADRFLQELQRLIQEHRVEQIVVGIPRNMDGSYGPAAEQVRAWMEQLRQVLSIPLIPWDERLTTVQARRLLHEAGRNTRKQRPRIDSSAAAVLLQSYLDRAP</sequence>
<dbReference type="GO" id="GO:0000967">
    <property type="term" value="P:rRNA 5'-end processing"/>
    <property type="evidence" value="ECO:0007669"/>
    <property type="project" value="UniProtKB-UniRule"/>
</dbReference>
<accession>A0A6M1RQH6</accession>
<dbReference type="Proteomes" id="UP000477311">
    <property type="component" value="Unassembled WGS sequence"/>
</dbReference>
<dbReference type="PANTHER" id="PTHR33317:SF4">
    <property type="entry name" value="POLYNUCLEOTIDYL TRANSFERASE, RIBONUCLEASE H-LIKE SUPERFAMILY PROTEIN"/>
    <property type="match status" value="1"/>
</dbReference>